<keyword evidence="14" id="KW-1185">Reference proteome</keyword>
<dbReference type="InterPro" id="IPR001544">
    <property type="entry name" value="Aminotrans_IV"/>
</dbReference>
<evidence type="ECO:0000256" key="3">
    <source>
        <dbReference type="ARBA" id="ARBA00022898"/>
    </source>
</evidence>
<evidence type="ECO:0000256" key="12">
    <source>
        <dbReference type="RuleBase" id="RU004516"/>
    </source>
</evidence>
<evidence type="ECO:0000313" key="13">
    <source>
        <dbReference type="EMBL" id="CAB1277068.1"/>
    </source>
</evidence>
<evidence type="ECO:0000256" key="2">
    <source>
        <dbReference type="ARBA" id="ARBA00009320"/>
    </source>
</evidence>
<name>A0A7G1QB75_9GAMM</name>
<dbReference type="PROSITE" id="PS00770">
    <property type="entry name" value="AA_TRANSFER_CLASS_4"/>
    <property type="match status" value="1"/>
</dbReference>
<dbReference type="AlphaFoldDB" id="A0A7G1QB75"/>
<comment type="function">
    <text evidence="8">Involved in the biosynthesis of p-aminobenzoate (PABA), a precursor of tetrahydrofolate. Converts 4-amino-4-deoxychorismate into 4-aminobenzoate (PABA) and pyruvate.</text>
</comment>
<dbReference type="GO" id="GO:0046656">
    <property type="term" value="P:folic acid biosynthetic process"/>
    <property type="evidence" value="ECO:0007669"/>
    <property type="project" value="UniProtKB-KW"/>
</dbReference>
<keyword evidence="13" id="KW-0032">Aminotransferase</keyword>
<comment type="catalytic activity">
    <reaction evidence="7">
        <text>4-amino-4-deoxychorismate = 4-aminobenzoate + pyruvate + H(+)</text>
        <dbReference type="Rhea" id="RHEA:16201"/>
        <dbReference type="ChEBI" id="CHEBI:15361"/>
        <dbReference type="ChEBI" id="CHEBI:15378"/>
        <dbReference type="ChEBI" id="CHEBI:17836"/>
        <dbReference type="ChEBI" id="CHEBI:58406"/>
        <dbReference type="EC" id="4.1.3.38"/>
    </reaction>
</comment>
<protein>
    <recommendedName>
        <fullName evidence="9">Aminodeoxychorismate lyase</fullName>
        <ecNumber evidence="6">4.1.3.38</ecNumber>
    </recommendedName>
    <alternativeName>
        <fullName evidence="10">4-amino-4-deoxychorismate lyase</fullName>
    </alternativeName>
</protein>
<dbReference type="Gene3D" id="3.20.10.10">
    <property type="entry name" value="D-amino Acid Aminotransferase, subunit A, domain 2"/>
    <property type="match status" value="1"/>
</dbReference>
<evidence type="ECO:0000256" key="10">
    <source>
        <dbReference type="ARBA" id="ARBA00080135"/>
    </source>
</evidence>
<evidence type="ECO:0000256" key="5">
    <source>
        <dbReference type="ARBA" id="ARBA00035633"/>
    </source>
</evidence>
<evidence type="ECO:0000256" key="8">
    <source>
        <dbReference type="ARBA" id="ARBA00054027"/>
    </source>
</evidence>
<proteinExistence type="inferred from homology"/>
<keyword evidence="3 12" id="KW-0663">Pyridoxal phosphate</keyword>
<keyword evidence="13" id="KW-0808">Transferase</keyword>
<dbReference type="InterPro" id="IPR043131">
    <property type="entry name" value="BCAT-like_N"/>
</dbReference>
<dbReference type="PANTHER" id="PTHR42743">
    <property type="entry name" value="AMINO-ACID AMINOTRANSFERASE"/>
    <property type="match status" value="1"/>
</dbReference>
<dbReference type="Pfam" id="PF01063">
    <property type="entry name" value="Aminotran_4"/>
    <property type="match status" value="1"/>
</dbReference>
<evidence type="ECO:0000256" key="11">
    <source>
        <dbReference type="RuleBase" id="RU004106"/>
    </source>
</evidence>
<keyword evidence="4" id="KW-0289">Folate biosynthesis</keyword>
<dbReference type="KEGG" id="ntg:NSCAC_1485"/>
<dbReference type="Gene3D" id="3.30.470.10">
    <property type="match status" value="1"/>
</dbReference>
<evidence type="ECO:0000256" key="9">
    <source>
        <dbReference type="ARBA" id="ARBA00069174"/>
    </source>
</evidence>
<accession>A0A7G1QB75</accession>
<dbReference type="CDD" id="cd01558">
    <property type="entry name" value="D-AAT_like"/>
    <property type="match status" value="1"/>
</dbReference>
<dbReference type="GO" id="GO:0008652">
    <property type="term" value="P:amino acid biosynthetic process"/>
    <property type="evidence" value="ECO:0007669"/>
    <property type="project" value="UniProtKB-ARBA"/>
</dbReference>
<dbReference type="InterPro" id="IPR043132">
    <property type="entry name" value="BCAT-like_C"/>
</dbReference>
<dbReference type="SUPFAM" id="SSF56752">
    <property type="entry name" value="D-aminoacid aminotransferase-like PLP-dependent enzymes"/>
    <property type="match status" value="1"/>
</dbReference>
<sequence>MIPIVYLNGAFLPLTEAKISVLDRGFLLADGVYEVIPAYGKHFFRLRAHLDRLEYSLQGIHLENPMSLNQWQSILQQLLLQNEGLDQAVYLQITRGVAPRDHAFPKGIQPTVFAMSNPIKPVPEYWLQRGISTITLEDIRWQWCHIKSIALLANVLLRQEAVATGMQEAILLKDDQVTEGAASNVFIVTGDQLRTPPVSSELLSGITRDLVLELAREANISCKETKISTHDLYHADEIWLTSSTREILPVTTLNGALVGTGKPGAKWQQLNHYYQAYKEKIRLGMYQN</sequence>
<dbReference type="PANTHER" id="PTHR42743:SF10">
    <property type="entry name" value="D-ALANINE AMINOTRANSFERASE"/>
    <property type="match status" value="1"/>
</dbReference>
<evidence type="ECO:0000256" key="4">
    <source>
        <dbReference type="ARBA" id="ARBA00022909"/>
    </source>
</evidence>
<dbReference type="GO" id="GO:0005829">
    <property type="term" value="C:cytosol"/>
    <property type="evidence" value="ECO:0007669"/>
    <property type="project" value="TreeGrafter"/>
</dbReference>
<comment type="similarity">
    <text evidence="2 11">Belongs to the class-IV pyridoxal-phosphate-dependent aminotransferase family.</text>
</comment>
<evidence type="ECO:0000256" key="6">
    <source>
        <dbReference type="ARBA" id="ARBA00035676"/>
    </source>
</evidence>
<dbReference type="EMBL" id="LR778175">
    <property type="protein sequence ID" value="CAB1277068.1"/>
    <property type="molecule type" value="Genomic_DNA"/>
</dbReference>
<dbReference type="FunFam" id="3.20.10.10:FF:000002">
    <property type="entry name" value="D-alanine aminotransferase"/>
    <property type="match status" value="1"/>
</dbReference>
<comment type="pathway">
    <text evidence="5">Cofactor biosynthesis; tetrahydrofolate biosynthesis; 4-aminobenzoate from chorismate: step 2/2.</text>
</comment>
<evidence type="ECO:0000313" key="14">
    <source>
        <dbReference type="Proteomes" id="UP000516072"/>
    </source>
</evidence>
<dbReference type="GO" id="GO:0008696">
    <property type="term" value="F:4-amino-4-deoxychorismate lyase activity"/>
    <property type="evidence" value="ECO:0007669"/>
    <property type="project" value="UniProtKB-EC"/>
</dbReference>
<evidence type="ECO:0000256" key="1">
    <source>
        <dbReference type="ARBA" id="ARBA00001933"/>
    </source>
</evidence>
<dbReference type="InterPro" id="IPR018300">
    <property type="entry name" value="Aminotrans_IV_CS"/>
</dbReference>
<gene>
    <name evidence="13" type="primary">dat</name>
    <name evidence="13" type="ORF">NSCAC_1485</name>
</gene>
<evidence type="ECO:0000256" key="7">
    <source>
        <dbReference type="ARBA" id="ARBA00049529"/>
    </source>
</evidence>
<dbReference type="InterPro" id="IPR050571">
    <property type="entry name" value="Class-IV_PLP-Dep_Aminotrnsfr"/>
</dbReference>
<dbReference type="GO" id="GO:0008483">
    <property type="term" value="F:transaminase activity"/>
    <property type="evidence" value="ECO:0007669"/>
    <property type="project" value="UniProtKB-KW"/>
</dbReference>
<dbReference type="InterPro" id="IPR036038">
    <property type="entry name" value="Aminotransferase-like"/>
</dbReference>
<dbReference type="Proteomes" id="UP000516072">
    <property type="component" value="Chromosome"/>
</dbReference>
<reference evidence="13 14" key="1">
    <citation type="submission" date="2020-03" db="EMBL/GenBank/DDBJ databases">
        <authorList>
            <person name="Picone N."/>
        </authorList>
    </citation>
    <scope>NUCLEOTIDE SEQUENCE [LARGE SCALE GENOMIC DNA]</scope>
    <source>
        <strain evidence="13">NSCAC1</strain>
    </source>
</reference>
<comment type="cofactor">
    <cofactor evidence="1 12">
        <name>pyridoxal 5'-phosphate</name>
        <dbReference type="ChEBI" id="CHEBI:597326"/>
    </cofactor>
</comment>
<dbReference type="EC" id="4.1.3.38" evidence="6"/>
<organism evidence="13 14">
    <name type="scientific">Candidatus Nitrosacidococcus tergens</name>
    <dbReference type="NCBI Taxonomy" id="553981"/>
    <lineage>
        <taxon>Bacteria</taxon>
        <taxon>Pseudomonadati</taxon>
        <taxon>Pseudomonadota</taxon>
        <taxon>Gammaproteobacteria</taxon>
        <taxon>Chromatiales</taxon>
        <taxon>Chromatiaceae</taxon>
        <taxon>Candidatus Nitrosacidococcus</taxon>
    </lineage>
</organism>